<dbReference type="AlphaFoldDB" id="A0A3M9XMA5"/>
<dbReference type="InterPro" id="IPR012340">
    <property type="entry name" value="NA-bd_OB-fold"/>
</dbReference>
<evidence type="ECO:0000313" key="1">
    <source>
        <dbReference type="EMBL" id="RNJ49419.1"/>
    </source>
</evidence>
<gene>
    <name evidence="1" type="ORF">D1O30_07175</name>
</gene>
<dbReference type="InterPro" id="IPR022595">
    <property type="entry name" value="Enc34_ssDNA-bd"/>
</dbReference>
<proteinExistence type="predicted"/>
<protein>
    <submittedName>
        <fullName evidence="1">DUF2815 family protein</fullName>
    </submittedName>
</protein>
<dbReference type="Proteomes" id="UP000268623">
    <property type="component" value="Unassembled WGS sequence"/>
</dbReference>
<accession>A0A3M9XMA5</accession>
<dbReference type="EMBL" id="QWDD01000001">
    <property type="protein sequence ID" value="RNJ49419.1"/>
    <property type="molecule type" value="Genomic_DNA"/>
</dbReference>
<reference evidence="1 2" key="1">
    <citation type="submission" date="2018-08" db="EMBL/GenBank/DDBJ databases">
        <title>Genome sequence of Methylocystis hirsuta CSC1, a methanotroph able to accumulate PHAs.</title>
        <authorList>
            <person name="Bordel S."/>
            <person name="Rodriguez E."/>
            <person name="Gancedo J."/>
            <person name="Munoz R."/>
        </authorList>
    </citation>
    <scope>NUCLEOTIDE SEQUENCE [LARGE SCALE GENOMIC DNA]</scope>
    <source>
        <strain evidence="1 2">CSC1</strain>
    </source>
</reference>
<keyword evidence="2" id="KW-1185">Reference proteome</keyword>
<dbReference type="Gene3D" id="2.40.50.140">
    <property type="entry name" value="Nucleic acid-binding proteins"/>
    <property type="match status" value="1"/>
</dbReference>
<name>A0A3M9XMA5_9HYPH</name>
<dbReference type="OrthoDB" id="9837610at2"/>
<dbReference type="Pfam" id="PF10991">
    <property type="entry name" value="Enc34_ssDNA-bd"/>
    <property type="match status" value="1"/>
</dbReference>
<organism evidence="1 2">
    <name type="scientific">Methylocystis hirsuta</name>
    <dbReference type="NCBI Taxonomy" id="369798"/>
    <lineage>
        <taxon>Bacteria</taxon>
        <taxon>Pseudomonadati</taxon>
        <taxon>Pseudomonadota</taxon>
        <taxon>Alphaproteobacteria</taxon>
        <taxon>Hyphomicrobiales</taxon>
        <taxon>Methylocystaceae</taxon>
        <taxon>Methylocystis</taxon>
    </lineage>
</organism>
<sequence>MRHCLMSLDKWTYVEAENLWMSPKGRATFVALDRKFKSKKSTRADDNGQFAVTLIFPPSIEHKPIKDALQEVVKEEFPGSDLFNPAKSKVKGLKNPLRKADEVVADITSKGEEVDLEGWMMARANSFRSRPVVRNSRGEVVDEDDLAVEAYSGRWMRILVRPATYNNESSGAKFYLEGVQLLANDDAIGGFKQTDGSAFTPVDDEAEDDI</sequence>
<comment type="caution">
    <text evidence="1">The sequence shown here is derived from an EMBL/GenBank/DDBJ whole genome shotgun (WGS) entry which is preliminary data.</text>
</comment>
<evidence type="ECO:0000313" key="2">
    <source>
        <dbReference type="Proteomes" id="UP000268623"/>
    </source>
</evidence>